<dbReference type="InterPro" id="IPR040828">
    <property type="entry name" value="pPIWI_RE_REase"/>
</dbReference>
<evidence type="ECO:0000259" key="1">
    <source>
        <dbReference type="Pfam" id="PF18154"/>
    </source>
</evidence>
<gene>
    <name evidence="2" type="ORF">SAMN04488025_11611</name>
</gene>
<evidence type="ECO:0000313" key="3">
    <source>
        <dbReference type="Proteomes" id="UP000198661"/>
    </source>
</evidence>
<proteinExistence type="predicted"/>
<dbReference type="AlphaFoldDB" id="A0A1I2PC43"/>
<dbReference type="Proteomes" id="UP000198661">
    <property type="component" value="Unassembled WGS sequence"/>
</dbReference>
<dbReference type="OrthoDB" id="580959at2"/>
<feature type="domain" description="REase associating with pPIWI RE" evidence="1">
    <location>
        <begin position="246"/>
        <end position="351"/>
    </location>
</feature>
<dbReference type="RefSeq" id="WP_092038541.1">
    <property type="nucleotide sequence ID" value="NZ_FOOK01000016.1"/>
</dbReference>
<accession>A0A1I2PC43</accession>
<dbReference type="EMBL" id="FOOK01000016">
    <property type="protein sequence ID" value="SFG11246.1"/>
    <property type="molecule type" value="Genomic_DNA"/>
</dbReference>
<dbReference type="Pfam" id="PF18154">
    <property type="entry name" value="pPIWI_RE_REase"/>
    <property type="match status" value="1"/>
</dbReference>
<dbReference type="STRING" id="201973.SAMN04488025_11611"/>
<organism evidence="2 3">
    <name type="scientific">Planifilum fulgidum</name>
    <dbReference type="NCBI Taxonomy" id="201973"/>
    <lineage>
        <taxon>Bacteria</taxon>
        <taxon>Bacillati</taxon>
        <taxon>Bacillota</taxon>
        <taxon>Bacilli</taxon>
        <taxon>Bacillales</taxon>
        <taxon>Thermoactinomycetaceae</taxon>
        <taxon>Planifilum</taxon>
    </lineage>
</organism>
<sequence>MEEFRKDVIQEILYTQLIAIKNLNEALKKDEFTMPDSVVHARRQLAHYFLNNGRKPLLGLNEWVTAMLQPVKTWLPEAEDFINLEAPLWENNGWSRDSEYFLQAYGRPEDYQELTVLKVLEYCRKNNDQEGYVLFRSFLSDPEWAVVSEEELNQMAASFSDEFLKQQIRACYEPFAEWEQARKCPYCGWSLLKKSGLWHCGHANVCFDLEGSNKWSLQTAEPFPFGKDTRVYRLRPGIHRYTLIPGIPEKRIAENLSKIHRVERYPEQDRFDLAVYLDNRNIYLDVKCFRSPDHLATYIERLGPERLEEFRTHAWFVIPREYASKGYINRVRNRIELQVNVCEEDQLYQLLKEGVVS</sequence>
<protein>
    <recommendedName>
        <fullName evidence="1">REase associating with pPIWI RE domain-containing protein</fullName>
    </recommendedName>
</protein>
<name>A0A1I2PC43_9BACL</name>
<reference evidence="3" key="1">
    <citation type="submission" date="2016-10" db="EMBL/GenBank/DDBJ databases">
        <authorList>
            <person name="Varghese N."/>
            <person name="Submissions S."/>
        </authorList>
    </citation>
    <scope>NUCLEOTIDE SEQUENCE [LARGE SCALE GENOMIC DNA]</scope>
    <source>
        <strain evidence="3">DSM 44945</strain>
    </source>
</reference>
<evidence type="ECO:0000313" key="2">
    <source>
        <dbReference type="EMBL" id="SFG11246.1"/>
    </source>
</evidence>
<keyword evidence="3" id="KW-1185">Reference proteome</keyword>